<evidence type="ECO:0000313" key="2">
    <source>
        <dbReference type="EMBL" id="GGJ62686.1"/>
    </source>
</evidence>
<name>A0A917P5L1_9ACTN</name>
<evidence type="ECO:0000313" key="3">
    <source>
        <dbReference type="Proteomes" id="UP000657574"/>
    </source>
</evidence>
<reference evidence="2" key="2">
    <citation type="submission" date="2020-09" db="EMBL/GenBank/DDBJ databases">
        <authorList>
            <person name="Sun Q."/>
            <person name="Ohkuma M."/>
        </authorList>
    </citation>
    <scope>NUCLEOTIDE SEQUENCE</scope>
    <source>
        <strain evidence="2">JCM 3086</strain>
    </source>
</reference>
<gene>
    <name evidence="2" type="ORF">GCM10010121_086630</name>
</gene>
<keyword evidence="3" id="KW-1185">Reference proteome</keyword>
<dbReference type="AlphaFoldDB" id="A0A917P5L1"/>
<comment type="caution">
    <text evidence="2">The sequence shown here is derived from an EMBL/GenBank/DDBJ whole genome shotgun (WGS) entry which is preliminary data.</text>
</comment>
<dbReference type="EMBL" id="BMQA01000073">
    <property type="protein sequence ID" value="GGJ62686.1"/>
    <property type="molecule type" value="Genomic_DNA"/>
</dbReference>
<dbReference type="Proteomes" id="UP000657574">
    <property type="component" value="Unassembled WGS sequence"/>
</dbReference>
<evidence type="ECO:0000256" key="1">
    <source>
        <dbReference type="SAM" id="MobiDB-lite"/>
    </source>
</evidence>
<proteinExistence type="predicted"/>
<reference evidence="2" key="1">
    <citation type="journal article" date="2014" name="Int. J. Syst. Evol. Microbiol.">
        <title>Complete genome sequence of Corynebacterium casei LMG S-19264T (=DSM 44701T), isolated from a smear-ripened cheese.</title>
        <authorList>
            <consortium name="US DOE Joint Genome Institute (JGI-PGF)"/>
            <person name="Walter F."/>
            <person name="Albersmeier A."/>
            <person name="Kalinowski J."/>
            <person name="Ruckert C."/>
        </authorList>
    </citation>
    <scope>NUCLEOTIDE SEQUENCE</scope>
    <source>
        <strain evidence="2">JCM 3086</strain>
    </source>
</reference>
<protein>
    <submittedName>
        <fullName evidence="2">Uncharacterized protein</fullName>
    </submittedName>
</protein>
<accession>A0A917P5L1</accession>
<feature type="region of interest" description="Disordered" evidence="1">
    <location>
        <begin position="52"/>
        <end position="78"/>
    </location>
</feature>
<sequence>MFHPNRRDVRRRSSTELLEAAHKIKFVSDVAFQQRCTAPACHSAGLSQVRDGARPAGSAGARVLDHAPRVGARPVSAG</sequence>
<organism evidence="2 3">
    <name type="scientific">Streptomyces brasiliensis</name>
    <dbReference type="NCBI Taxonomy" id="1954"/>
    <lineage>
        <taxon>Bacteria</taxon>
        <taxon>Bacillati</taxon>
        <taxon>Actinomycetota</taxon>
        <taxon>Actinomycetes</taxon>
        <taxon>Kitasatosporales</taxon>
        <taxon>Streptomycetaceae</taxon>
        <taxon>Streptomyces</taxon>
    </lineage>
</organism>